<dbReference type="InterPro" id="IPR046832">
    <property type="entry name" value="PPV_E1_DBD"/>
</dbReference>
<dbReference type="GO" id="GO:0003677">
    <property type="term" value="F:DNA binding"/>
    <property type="evidence" value="ECO:0007669"/>
    <property type="project" value="UniProtKB-UniRule"/>
</dbReference>
<gene>
    <name evidence="15 18" type="primary">E1</name>
</gene>
<keyword evidence="10 15" id="KW-0238">DNA-binding</keyword>
<dbReference type="Pfam" id="PF00524">
    <property type="entry name" value="PPV_E1_N"/>
    <property type="match status" value="1"/>
</dbReference>
<comment type="caution">
    <text evidence="15">Lacks conserved residue(s) required for the propagation of feature annotation.</text>
</comment>
<dbReference type="GO" id="GO:0005524">
    <property type="term" value="F:ATP binding"/>
    <property type="evidence" value="ECO:0007669"/>
    <property type="project" value="UniProtKB-UniRule"/>
</dbReference>
<evidence type="ECO:0000256" key="5">
    <source>
        <dbReference type="ARBA" id="ARBA00022705"/>
    </source>
</evidence>
<comment type="function">
    <text evidence="14 15">ATP-dependent DNA 3'-5' helicase required for initiation of viral DNA replication. It forms a complex with the viral E2 protein. The E1-E2 complex binds to the replication origin which contains binding sites for both proteins. During the initial step, a dimer of E1 interacts with a dimer of protein E2 leading to a complex that binds the viral origin of replication with high specificity. Then, a second dimer of E1 displaces the E2 dimer in an ATP-dependent manner to form the E1 tetramer. Following this, two E1 monomers are added to each half of the site, which results in the formation of two E1 trimers on the viral ori. Subsequently, two hexamers will be created. The double hexamer acts as a bi-directional helicase machinery and unwinds the viral DNA and then recruits the host DNA polymerase to start replication.</text>
</comment>
<keyword evidence="3 15" id="KW-0597">Phosphoprotein</keyword>
<dbReference type="Gene3D" id="1.10.10.510">
    <property type="entry name" value="Zinc finger, large T-antigen D1 domain"/>
    <property type="match status" value="1"/>
</dbReference>
<dbReference type="InterPro" id="IPR016393">
    <property type="entry name" value="Rep_E1_papillomaV"/>
</dbReference>
<keyword evidence="7 15" id="KW-0378">Hydrolase</keyword>
<dbReference type="Pfam" id="PF00519">
    <property type="entry name" value="PPV_E1_C"/>
    <property type="match status" value="1"/>
</dbReference>
<evidence type="ECO:0000313" key="19">
    <source>
        <dbReference type="Proteomes" id="UP000126093"/>
    </source>
</evidence>
<dbReference type="KEGG" id="vg:25479182"/>
<evidence type="ECO:0000256" key="9">
    <source>
        <dbReference type="ARBA" id="ARBA00022840"/>
    </source>
</evidence>
<dbReference type="EMBL" id="KP692117">
    <property type="protein sequence ID" value="AKZ17767.1"/>
    <property type="molecule type" value="Genomic_DNA"/>
</dbReference>
<comment type="subunit">
    <text evidence="15">Can form hexamers. Interacts with E2 protein; this interaction increases E1 DNA binding specificity. Interacts with host DNA polymerase subunit POLA2. Interacts with host single stranded DNA-binding protein RPA1. Interacts with host TOP1; this interaction stimulates the enzymatic activity of TOP1.</text>
</comment>
<dbReference type="RefSeq" id="YP_009163893.1">
    <property type="nucleotide sequence ID" value="NC_027779.1"/>
</dbReference>
<feature type="domain" description="SF3 helicase" evidence="17">
    <location>
        <begin position="402"/>
        <end position="552"/>
    </location>
</feature>
<evidence type="ECO:0000256" key="16">
    <source>
        <dbReference type="PIRNR" id="PIRNR003383"/>
    </source>
</evidence>
<dbReference type="GO" id="GO:0042025">
    <property type="term" value="C:host cell nucleus"/>
    <property type="evidence" value="ECO:0007669"/>
    <property type="project" value="UniProtKB-SubCell"/>
</dbReference>
<evidence type="ECO:0000256" key="4">
    <source>
        <dbReference type="ARBA" id="ARBA00022562"/>
    </source>
</evidence>
<dbReference type="InterPro" id="IPR037102">
    <property type="entry name" value="Znf_lg_T-Ag_D1_dom_sf"/>
</dbReference>
<protein>
    <recommendedName>
        <fullName evidence="15 16">Replication protein E1</fullName>
        <ecNumber evidence="15 16">5.6.2.4</ecNumber>
    </recommendedName>
    <alternativeName>
        <fullName evidence="15">ATP-dependent helicase E1</fullName>
    </alternativeName>
    <alternativeName>
        <fullName evidence="15">DNA 3'-5' helicase E1</fullName>
    </alternativeName>
</protein>
<keyword evidence="11 15" id="KW-0413">Isomerase</keyword>
<dbReference type="HAMAP" id="MF_04000">
    <property type="entry name" value="PPV_E1"/>
    <property type="match status" value="1"/>
</dbReference>
<sequence length="600" mass="68277">MADLTKGTEQFETIEKDDSWYIVSEAECITDLNSLDNIFEESTDGSVISELIDDVDNASQGNSLAFYNSKVTADCNKAISELKRKYIKSPQQCVADLSPRLEAVKISVEGKSKRRLFQDSGIEEDETANVSQVQADTQISVPAGADETVDLLRCSNRKAVLYSKFKELYGVSFSELTRLFKSHKTCSSNWVVAVFNVTEEVLNGSKILLQKHVDFMQLIIVGLYALYLIEFKTAKSRETLTKMLQQLLNVEDYQILCDPPKLRSVPVALYFYKRSMSNISFKYGNFPDWLSNLVLLDHQVGSQETFSLSDMVQWAFDHDYLDESQIAFNYAMAASENANAAAFLQSNNQAKYLKDCAIMVKHYKRYEMRQMSMSCWINRCCSSYNEESDWKRIAHFLRFQNVNFLEFLIAFKPFLKGTPKKNCMVIWGPPDTGKSLFCFSLLNFLKGKVISFMNSQSHFWLMPLIDGKIGLLDDATFACWQYMDVHLRNALDGNAVSIDLKHRQPVQLSLPPLLVSTNVDVMSEQSLKYLHSRVKCFNFPNKLPTTDSGASVYEITNASWACFFRKFANQLDISEDDEDGNSGDSNRPFQCTARCNIESD</sequence>
<evidence type="ECO:0000256" key="13">
    <source>
        <dbReference type="ARBA" id="ARBA00048988"/>
    </source>
</evidence>
<feature type="modified residue" description="Phosphoserine; by host" evidence="15">
    <location>
        <position position="98"/>
    </location>
</feature>
<keyword evidence="5 15" id="KW-0235">DNA replication</keyword>
<dbReference type="PIRSF" id="PIRSF003383">
    <property type="entry name" value="Rep_E1_papillomaV"/>
    <property type="match status" value="1"/>
</dbReference>
<organism evidence="18 19">
    <name type="scientific">Human papillomavirus</name>
    <dbReference type="NCBI Taxonomy" id="10566"/>
    <lineage>
        <taxon>Viruses</taxon>
        <taxon>Monodnaviria</taxon>
        <taxon>Shotokuvirae</taxon>
        <taxon>Cossaviricota</taxon>
        <taxon>Papovaviricetes</taxon>
        <taxon>Zurhausenvirales</taxon>
        <taxon>Papillomaviridae</taxon>
    </lineage>
</organism>
<evidence type="ECO:0000256" key="14">
    <source>
        <dbReference type="ARBA" id="ARBA00093297"/>
    </source>
</evidence>
<dbReference type="InterPro" id="IPR001177">
    <property type="entry name" value="PPV_DNA_helicase_E1_C"/>
</dbReference>
<dbReference type="SMR" id="A0A0K1YX24"/>
<dbReference type="InterPro" id="IPR014015">
    <property type="entry name" value="Helicase_SF3_DNA-vir"/>
</dbReference>
<comment type="similarity">
    <text evidence="15 16">Belongs to the papillomaviridae E1 protein family.</text>
</comment>
<evidence type="ECO:0000256" key="15">
    <source>
        <dbReference type="HAMAP-Rule" id="MF_04000"/>
    </source>
</evidence>
<evidence type="ECO:0000256" key="11">
    <source>
        <dbReference type="ARBA" id="ARBA00023235"/>
    </source>
</evidence>
<dbReference type="Gene3D" id="3.40.1310.10">
    <property type="match status" value="1"/>
</dbReference>
<proteinExistence type="inferred from homology"/>
<evidence type="ECO:0000256" key="10">
    <source>
        <dbReference type="ARBA" id="ARBA00023125"/>
    </source>
</evidence>
<comment type="catalytic activity">
    <reaction evidence="13 15 16">
        <text>ATP + H2O = ADP + phosphate + H(+)</text>
        <dbReference type="Rhea" id="RHEA:13065"/>
        <dbReference type="ChEBI" id="CHEBI:15377"/>
        <dbReference type="ChEBI" id="CHEBI:15378"/>
        <dbReference type="ChEBI" id="CHEBI:30616"/>
        <dbReference type="ChEBI" id="CHEBI:43474"/>
        <dbReference type="ChEBI" id="CHEBI:456216"/>
        <dbReference type="EC" id="5.6.2.4"/>
    </reaction>
</comment>
<dbReference type="InterPro" id="IPR014000">
    <property type="entry name" value="PPV_DNA_helicase_E1_N"/>
</dbReference>
<name>A0A0K1YX24_9PAPI</name>
<dbReference type="SUPFAM" id="SSF55464">
    <property type="entry name" value="Origin of replication-binding domain, RBD-like"/>
    <property type="match status" value="1"/>
</dbReference>
<dbReference type="OrthoDB" id="4795at10239"/>
<dbReference type="Gene3D" id="3.40.50.300">
    <property type="entry name" value="P-loop containing nucleotide triphosphate hydrolases"/>
    <property type="match status" value="1"/>
</dbReference>
<reference evidence="19" key="1">
    <citation type="submission" date="2015-01" db="EMBL/GenBank/DDBJ databases">
        <title>Does Human Papillomavirus-Negative Condylomata Exist?</title>
        <authorList>
            <person name="Arroyo Muhr L.S."/>
            <person name="Bzhalava D."/>
            <person name="Lagheden C."/>
            <person name="Eklund C."/>
            <person name="Johansson H."/>
            <person name="Forslund O."/>
            <person name="Dillner J."/>
            <person name="Hultin E."/>
        </authorList>
    </citation>
    <scope>NUCLEOTIDE SEQUENCE [LARGE SCALE GENOMIC DNA]</scope>
</reference>
<dbReference type="Pfam" id="PF20450">
    <property type="entry name" value="PPV_E1_DBD"/>
    <property type="match status" value="1"/>
</dbReference>
<feature type="binding site" evidence="15">
    <location>
        <begin position="428"/>
        <end position="435"/>
    </location>
    <ligand>
        <name>ATP</name>
        <dbReference type="ChEBI" id="CHEBI:30616"/>
    </ligand>
</feature>
<feature type="modified residue" description="Phosphoserine; by host" evidence="15">
    <location>
        <position position="89"/>
    </location>
</feature>
<feature type="short sequence motif" description="Nuclear localization signal" evidence="15">
    <location>
        <begin position="83"/>
        <end position="85"/>
    </location>
</feature>
<evidence type="ECO:0000256" key="8">
    <source>
        <dbReference type="ARBA" id="ARBA00022806"/>
    </source>
</evidence>
<comment type="PTM">
    <text evidence="15">Phosphorylated.</text>
</comment>
<dbReference type="InterPro" id="IPR027417">
    <property type="entry name" value="P-loop_NTPase"/>
</dbReference>
<evidence type="ECO:0000313" key="18">
    <source>
        <dbReference type="EMBL" id="AKZ17767.1"/>
    </source>
</evidence>
<feature type="short sequence motif" description="Nuclear export signal" evidence="15">
    <location>
        <begin position="97"/>
        <end position="106"/>
    </location>
</feature>
<evidence type="ECO:0000256" key="1">
    <source>
        <dbReference type="ARBA" id="ARBA00004147"/>
    </source>
</evidence>
<evidence type="ECO:0000256" key="7">
    <source>
        <dbReference type="ARBA" id="ARBA00022801"/>
    </source>
</evidence>
<dbReference type="InterPro" id="IPR046935">
    <property type="entry name" value="PPV_E1_DBD_sf"/>
</dbReference>
<dbReference type="GeneID" id="25479182"/>
<dbReference type="GO" id="GO:0043138">
    <property type="term" value="F:3'-5' DNA helicase activity"/>
    <property type="evidence" value="ECO:0007669"/>
    <property type="project" value="UniProtKB-UniRule"/>
</dbReference>
<evidence type="ECO:0000256" key="2">
    <source>
        <dbReference type="ARBA" id="ARBA00022518"/>
    </source>
</evidence>
<evidence type="ECO:0000256" key="3">
    <source>
        <dbReference type="ARBA" id="ARBA00022553"/>
    </source>
</evidence>
<evidence type="ECO:0000256" key="12">
    <source>
        <dbReference type="ARBA" id="ARBA00034617"/>
    </source>
</evidence>
<accession>A0A0K1YX24</accession>
<dbReference type="EC" id="5.6.2.4" evidence="15 16"/>
<keyword evidence="6 15" id="KW-0547">Nucleotide-binding</keyword>
<keyword evidence="4 15" id="KW-1048">Host nucleus</keyword>
<dbReference type="PROSITE" id="PS51206">
    <property type="entry name" value="SF3_HELICASE_1"/>
    <property type="match status" value="1"/>
</dbReference>
<dbReference type="Proteomes" id="UP000126093">
    <property type="component" value="Segment"/>
</dbReference>
<comment type="subcellular location">
    <subcellularLocation>
        <location evidence="1 15">Host nucleus</location>
    </subcellularLocation>
</comment>
<evidence type="ECO:0000256" key="6">
    <source>
        <dbReference type="ARBA" id="ARBA00022741"/>
    </source>
</evidence>
<keyword evidence="2 15" id="KW-0244">Early protein</keyword>
<keyword evidence="8 15" id="KW-0347">Helicase</keyword>
<dbReference type="GO" id="GO:0016887">
    <property type="term" value="F:ATP hydrolysis activity"/>
    <property type="evidence" value="ECO:0007669"/>
    <property type="project" value="RHEA"/>
</dbReference>
<dbReference type="SUPFAM" id="SSF52540">
    <property type="entry name" value="P-loop containing nucleoside triphosphate hydrolases"/>
    <property type="match status" value="1"/>
</dbReference>
<evidence type="ECO:0000259" key="17">
    <source>
        <dbReference type="PROSITE" id="PS51206"/>
    </source>
</evidence>
<keyword evidence="9 15" id="KW-0067">ATP-binding</keyword>
<comment type="function">
    <text evidence="16">ATP-dependent DNA helicase required for initiation of viral DNA replication. It forms a complex with the viral E2 protein. The E1-E2 complex binds to the replication origin which contains binding sites for both proteins.</text>
</comment>
<dbReference type="GO" id="GO:0006260">
    <property type="term" value="P:DNA replication"/>
    <property type="evidence" value="ECO:0007669"/>
    <property type="project" value="UniProtKB-UniRule"/>
</dbReference>
<comment type="catalytic activity">
    <reaction evidence="12 15">
        <text>Couples ATP hydrolysis with the unwinding of duplex DNA by translocating in the 3'-5' direction.</text>
        <dbReference type="EC" id="5.6.2.4"/>
    </reaction>
</comment>